<feature type="compositionally biased region" description="Polar residues" evidence="1">
    <location>
        <begin position="53"/>
        <end position="62"/>
    </location>
</feature>
<feature type="region of interest" description="Disordered" evidence="1">
    <location>
        <begin position="872"/>
        <end position="905"/>
    </location>
</feature>
<accession>V4AMC8</accession>
<dbReference type="AlphaFoldDB" id="V4AMC8"/>
<reference evidence="2 3" key="1">
    <citation type="journal article" date="2013" name="Nature">
        <title>Insights into bilaterian evolution from three spiralian genomes.</title>
        <authorList>
            <person name="Simakov O."/>
            <person name="Marletaz F."/>
            <person name="Cho S.J."/>
            <person name="Edsinger-Gonzales E."/>
            <person name="Havlak P."/>
            <person name="Hellsten U."/>
            <person name="Kuo D.H."/>
            <person name="Larsson T."/>
            <person name="Lv J."/>
            <person name="Arendt D."/>
            <person name="Savage R."/>
            <person name="Osoegawa K."/>
            <person name="de Jong P."/>
            <person name="Grimwood J."/>
            <person name="Chapman J.A."/>
            <person name="Shapiro H."/>
            <person name="Aerts A."/>
            <person name="Otillar R.P."/>
            <person name="Terry A.Y."/>
            <person name="Boore J.L."/>
            <person name="Grigoriev I.V."/>
            <person name="Lindberg D.R."/>
            <person name="Seaver E.C."/>
            <person name="Weisblat D.A."/>
            <person name="Putnam N.H."/>
            <person name="Rokhsar D.S."/>
        </authorList>
    </citation>
    <scope>NUCLEOTIDE SEQUENCE [LARGE SCALE GENOMIC DNA]</scope>
</reference>
<dbReference type="CTD" id="20237962"/>
<dbReference type="RefSeq" id="XP_009051012.1">
    <property type="nucleotide sequence ID" value="XM_009052764.1"/>
</dbReference>
<feature type="compositionally biased region" description="Polar residues" evidence="1">
    <location>
        <begin position="751"/>
        <end position="762"/>
    </location>
</feature>
<keyword evidence="3" id="KW-1185">Reference proteome</keyword>
<dbReference type="EMBL" id="KB201262">
    <property type="protein sequence ID" value="ESO98312.1"/>
    <property type="molecule type" value="Genomic_DNA"/>
</dbReference>
<feature type="region of interest" description="Disordered" evidence="1">
    <location>
        <begin position="49"/>
        <end position="73"/>
    </location>
</feature>
<dbReference type="KEGG" id="lgi:LOTGIDRAFT_159111"/>
<dbReference type="GeneID" id="20237962"/>
<feature type="compositionally biased region" description="Basic and acidic residues" evidence="1">
    <location>
        <begin position="1"/>
        <end position="19"/>
    </location>
</feature>
<feature type="compositionally biased region" description="Low complexity" evidence="1">
    <location>
        <begin position="879"/>
        <end position="905"/>
    </location>
</feature>
<feature type="region of interest" description="Disordered" evidence="1">
    <location>
        <begin position="716"/>
        <end position="762"/>
    </location>
</feature>
<feature type="region of interest" description="Disordered" evidence="1">
    <location>
        <begin position="942"/>
        <end position="964"/>
    </location>
</feature>
<name>V4AMC8_LOTGI</name>
<evidence type="ECO:0000256" key="1">
    <source>
        <dbReference type="SAM" id="MobiDB-lite"/>
    </source>
</evidence>
<sequence>MPSDHIVKLDMSETDEKSRNFQKQDYSMTSVAQETRDILSDFLDGEITHSTRDTASNSNPTENDGIGGNNDSFHHILPSDLQFLRMDSFPPVSSIQPISSSQYSQQMNTPEHNVTSKFPSSYAEMRDTQSISYTVNSPMEVNSSQYQQTSNYPIASPSSHMSSPSPAQTIVPSPTPSPMQYMMSTDARSPSFESMQNSQQLHANSPQMISSNPQSPNFDSLQNSQLHTGSSQMMNNDQHSSNFESMQRSQQFHNNSQQMMTNEVPSPGFETMQNSKLHTNSTQMMNNNARSPGFESIQNSQLHVNSPQMINEVSSSVENPDKSVQFEEVSSQLSSSSLNMPVTHSSPSPALINEPPCGSVNSGLLHSFIQPTSGPEKISFQPTNTVFTDSHRQFGQHQTAQVGPRTAQFQNLPSGLLTSVQNAALPPGAILVLTPGQFQNTTQSINPQLNSGAFQSPAPQSKVNQLNNSQQFQTPSLNSPNQFNQQTYQASINGINPNQFTLPQVQQVQSQSQMMTTPVVSSAGIVTSPVHLNQFTAFSPAQFQNQINAQGGAVVGAPVTKLDKLPPLVIQPNSLQLNNNASSQSKVGENDLRIIGDKLDNNAYAQLKELLQQLYPGKLNSKPENNTVVGQSQPTEKLAPEKVVQNVGLFAVKPNAAVNSDIPVPIQIDIPNHVTVIPTPVVQQAAASNDKITFAKLLETYLKEQVIKQVKEEELKRKNSTGTEPNQSIGFDISQRKPNLETPASPVVETSPVQVGQKRQLSPTRLIFQRDSTLGGDTKCLSIDVTNPEMSSHTFRNILGNSLHASSSEPTLQLSHMQNYRNVEQFSEDMTQFLESNDRIEIKQRPKLLISAPSNDDNDKNTSSMLRKILTTDVDNGNSSPSPSPVSSPDIQLESPSSLSSPNSLLFDGNTNLTLLQKSEELNLNSDNLDDQPTSELWNTTVFSDDDNMVPPKSHKSKRNHDTHSTTFDKTIAVDSWFDAGGATNPSAFSFAQFGNVEKFGETQPQTVETPTR</sequence>
<proteinExistence type="predicted"/>
<feature type="region of interest" description="Disordered" evidence="1">
    <location>
        <begin position="144"/>
        <end position="239"/>
    </location>
</feature>
<protein>
    <submittedName>
        <fullName evidence="2">Uncharacterized protein</fullName>
    </submittedName>
</protein>
<feature type="region of interest" description="Disordered" evidence="1">
    <location>
        <begin position="95"/>
        <end position="122"/>
    </location>
</feature>
<feature type="compositionally biased region" description="Low complexity" evidence="1">
    <location>
        <begin position="156"/>
        <end position="166"/>
    </location>
</feature>
<dbReference type="HOGENOM" id="CLU_297429_0_0_1"/>
<evidence type="ECO:0000313" key="3">
    <source>
        <dbReference type="Proteomes" id="UP000030746"/>
    </source>
</evidence>
<dbReference type="Proteomes" id="UP000030746">
    <property type="component" value="Unassembled WGS sequence"/>
</dbReference>
<feature type="compositionally biased region" description="Polar residues" evidence="1">
    <location>
        <begin position="182"/>
        <end position="239"/>
    </location>
</feature>
<feature type="compositionally biased region" description="Polar residues" evidence="1">
    <location>
        <begin position="144"/>
        <end position="153"/>
    </location>
</feature>
<evidence type="ECO:0000313" key="2">
    <source>
        <dbReference type="EMBL" id="ESO98312.1"/>
    </source>
</evidence>
<feature type="compositionally biased region" description="Polar residues" evidence="1">
    <location>
        <begin position="720"/>
        <end position="729"/>
    </location>
</feature>
<feature type="compositionally biased region" description="Low complexity" evidence="1">
    <location>
        <begin position="95"/>
        <end position="106"/>
    </location>
</feature>
<feature type="compositionally biased region" description="Polar residues" evidence="1">
    <location>
        <begin position="107"/>
        <end position="119"/>
    </location>
</feature>
<gene>
    <name evidence="2" type="ORF">LOTGIDRAFT_159111</name>
</gene>
<feature type="region of interest" description="Disordered" evidence="1">
    <location>
        <begin position="1"/>
        <end position="28"/>
    </location>
</feature>
<organism evidence="2 3">
    <name type="scientific">Lottia gigantea</name>
    <name type="common">Giant owl limpet</name>
    <dbReference type="NCBI Taxonomy" id="225164"/>
    <lineage>
        <taxon>Eukaryota</taxon>
        <taxon>Metazoa</taxon>
        <taxon>Spiralia</taxon>
        <taxon>Lophotrochozoa</taxon>
        <taxon>Mollusca</taxon>
        <taxon>Gastropoda</taxon>
        <taxon>Patellogastropoda</taxon>
        <taxon>Lottioidea</taxon>
        <taxon>Lottiidae</taxon>
        <taxon>Lottia</taxon>
    </lineage>
</organism>